<name>A0A438C8N3_VITVI</name>
<dbReference type="Pfam" id="PF25597">
    <property type="entry name" value="SH3_retrovirus"/>
    <property type="match status" value="1"/>
</dbReference>
<evidence type="ECO:0000313" key="3">
    <source>
        <dbReference type="Proteomes" id="UP000288805"/>
    </source>
</evidence>
<feature type="domain" description="Retroviral polymerase SH3-like" evidence="1">
    <location>
        <begin position="17"/>
        <end position="74"/>
    </location>
</feature>
<protein>
    <recommendedName>
        <fullName evidence="1">Retroviral polymerase SH3-like domain-containing protein</fullName>
    </recommendedName>
</protein>
<dbReference type="InterPro" id="IPR057670">
    <property type="entry name" value="SH3_retrovirus"/>
</dbReference>
<organism evidence="2 3">
    <name type="scientific">Vitis vinifera</name>
    <name type="common">Grape</name>
    <dbReference type="NCBI Taxonomy" id="29760"/>
    <lineage>
        <taxon>Eukaryota</taxon>
        <taxon>Viridiplantae</taxon>
        <taxon>Streptophyta</taxon>
        <taxon>Embryophyta</taxon>
        <taxon>Tracheophyta</taxon>
        <taxon>Spermatophyta</taxon>
        <taxon>Magnoliopsida</taxon>
        <taxon>eudicotyledons</taxon>
        <taxon>Gunneridae</taxon>
        <taxon>Pentapetalae</taxon>
        <taxon>rosids</taxon>
        <taxon>Vitales</taxon>
        <taxon>Vitaceae</taxon>
        <taxon>Viteae</taxon>
        <taxon>Vitis</taxon>
    </lineage>
</organism>
<gene>
    <name evidence="2" type="ORF">CK203_095870</name>
</gene>
<proteinExistence type="predicted"/>
<dbReference type="Proteomes" id="UP000288805">
    <property type="component" value="Unassembled WGS sequence"/>
</dbReference>
<sequence>MWSSRPYDYNNLRTFGCIAYAHQNERKLKPQPRKCIFVGYPKGVKENKLWCPTTKKCFISRDVVFKEWEFLKDDKETSISKENGEVKDKMEFQLELEDKTDDLELEIKPQ</sequence>
<evidence type="ECO:0000259" key="1">
    <source>
        <dbReference type="Pfam" id="PF25597"/>
    </source>
</evidence>
<comment type="caution">
    <text evidence="2">The sequence shown here is derived from an EMBL/GenBank/DDBJ whole genome shotgun (WGS) entry which is preliminary data.</text>
</comment>
<reference evidence="2 3" key="1">
    <citation type="journal article" date="2018" name="PLoS Genet.">
        <title>Population sequencing reveals clonal diversity and ancestral inbreeding in the grapevine cultivar Chardonnay.</title>
        <authorList>
            <person name="Roach M.J."/>
            <person name="Johnson D.L."/>
            <person name="Bohlmann J."/>
            <person name="van Vuuren H.J."/>
            <person name="Jones S.J."/>
            <person name="Pretorius I.S."/>
            <person name="Schmidt S.A."/>
            <person name="Borneman A.R."/>
        </authorList>
    </citation>
    <scope>NUCLEOTIDE SEQUENCE [LARGE SCALE GENOMIC DNA]</scope>
    <source>
        <strain evidence="3">cv. Chardonnay</strain>
        <tissue evidence="2">Leaf</tissue>
    </source>
</reference>
<evidence type="ECO:0000313" key="2">
    <source>
        <dbReference type="EMBL" id="RVW19256.1"/>
    </source>
</evidence>
<dbReference type="AlphaFoldDB" id="A0A438C8N3"/>
<dbReference type="EMBL" id="QGNW01002499">
    <property type="protein sequence ID" value="RVW19256.1"/>
    <property type="molecule type" value="Genomic_DNA"/>
</dbReference>
<accession>A0A438C8N3</accession>